<feature type="compositionally biased region" description="Basic and acidic residues" evidence="1">
    <location>
        <begin position="1"/>
        <end position="11"/>
    </location>
</feature>
<evidence type="ECO:0000256" key="1">
    <source>
        <dbReference type="SAM" id="MobiDB-lite"/>
    </source>
</evidence>
<gene>
    <name evidence="3" type="ORF">JI749_06475</name>
</gene>
<dbReference type="InterPro" id="IPR036465">
    <property type="entry name" value="vWFA_dom_sf"/>
</dbReference>
<protein>
    <submittedName>
        <fullName evidence="3">von Willebrand factor type A domain-containing protein</fullName>
    </submittedName>
</protein>
<evidence type="ECO:0000259" key="2">
    <source>
        <dbReference type="PROSITE" id="PS50234"/>
    </source>
</evidence>
<dbReference type="InterPro" id="IPR002035">
    <property type="entry name" value="VWF_A"/>
</dbReference>
<evidence type="ECO:0000313" key="4">
    <source>
        <dbReference type="Proteomes" id="UP000595460"/>
    </source>
</evidence>
<dbReference type="InterPro" id="IPR021908">
    <property type="entry name" value="YfbK_C"/>
</dbReference>
<feature type="region of interest" description="Disordered" evidence="1">
    <location>
        <begin position="1"/>
        <end position="26"/>
    </location>
</feature>
<dbReference type="PANTHER" id="PTHR10579:SF43">
    <property type="entry name" value="ZINC FINGER (C3HC4-TYPE RING FINGER) FAMILY PROTEIN"/>
    <property type="match status" value="1"/>
</dbReference>
<dbReference type="PROSITE" id="PS50234">
    <property type="entry name" value="VWFA"/>
    <property type="match status" value="1"/>
</dbReference>
<dbReference type="SMART" id="SM00327">
    <property type="entry name" value="VWA"/>
    <property type="match status" value="1"/>
</dbReference>
<reference evidence="3 4" key="1">
    <citation type="submission" date="2021-01" db="EMBL/GenBank/DDBJ databases">
        <title>Genome seq and assembly of Devosia sp. G19.</title>
        <authorList>
            <person name="Chhetri G."/>
        </authorList>
    </citation>
    <scope>NUCLEOTIDE SEQUENCE [LARGE SCALE GENOMIC DNA]</scope>
    <source>
        <strain evidence="3 4">G19</strain>
    </source>
</reference>
<dbReference type="CDD" id="cd01465">
    <property type="entry name" value="vWA_subgroup"/>
    <property type="match status" value="1"/>
</dbReference>
<name>A0ABX7BZ54_9HYPH</name>
<feature type="region of interest" description="Disordered" evidence="1">
    <location>
        <begin position="138"/>
        <end position="158"/>
    </location>
</feature>
<feature type="domain" description="VWFA" evidence="2">
    <location>
        <begin position="340"/>
        <end position="521"/>
    </location>
</feature>
<dbReference type="PANTHER" id="PTHR10579">
    <property type="entry name" value="CALCIUM-ACTIVATED CHLORIDE CHANNEL REGULATOR"/>
    <property type="match status" value="1"/>
</dbReference>
<dbReference type="InterPro" id="IPR051266">
    <property type="entry name" value="CLCR"/>
</dbReference>
<dbReference type="Pfam" id="PF00092">
    <property type="entry name" value="VWA"/>
    <property type="match status" value="1"/>
</dbReference>
<keyword evidence="4" id="KW-1185">Reference proteome</keyword>
<dbReference type="Pfam" id="PF12034">
    <property type="entry name" value="YfbK_C"/>
    <property type="match status" value="1"/>
</dbReference>
<dbReference type="InterPro" id="IPR022156">
    <property type="entry name" value="Uncharacterised_YfbK_N"/>
</dbReference>
<dbReference type="Gene3D" id="3.40.50.410">
    <property type="entry name" value="von Willebrand factor, type A domain"/>
    <property type="match status" value="1"/>
</dbReference>
<evidence type="ECO:0000313" key="3">
    <source>
        <dbReference type="EMBL" id="QQR37252.1"/>
    </source>
</evidence>
<sequence length="726" mass="77001">MSNDDMHDPFEQLKGAQAPDPRAEARKRAMAAGMAAFEAANKKTSPAAQGSSWGQRLTSIITSWKGKSIMDMRLPIGTAAIALLILPLGYQLYSTTSMTPADAVPPRPVTSVEPPPVEQGVETQAEQAVDAVANSTASPMTVTPVSPGTEAAAAGRDESVVAPEPVPMEEMAPDLDSGLMDTEVARQQAPMVGGTVAPQQAPAGAAMAESGTFMAAPAPMPPTVAQPTQPSGDEFTGFEEQRLRAVAEEPVSTFSIDVDTASYSYVRRMIEDGYLPEPDAVRIEEMINYFPYDYAPADSASVPFKPTMAVYPTPWNPKTQLLHIGIKGYVPPVTEDKASNLVFLIDTSGSMDEPDKLPLLKRAFALLVDQLSANDTVSIVVYAGSAGVVLEPTPATEQAKILAALDNLSAGGSTAGAEGIELAYRLAEQAKVEGGTNRVILATDGDFNVGIDNPEDLENFIKAKRDSGVTLSVLGFGQGNLDDATMQALAQNGNGNASYISSFREAQKVLVEEMGGTLEMIAKDVKIQIEFNPAMVAEYRLIGYETRALNREDFNNDKVDAGDIGAGHTVTAIYEITPVGSGAGLVDPLRYGAEEPVMSTGQEIAFLKMRYKLPESDVSQLIEQPVTPSVVYGDIGEVSDDMRFAAAVAAYGQKLKGSNYGGEMSWSDIAALARSGKGEDESGYRAEFIQLIKTTALLQPDTVDVDTTRPDPGCIMGTTGECAPQQ</sequence>
<organism evidence="3 4">
    <name type="scientific">Devosia oryziradicis</name>
    <dbReference type="NCBI Taxonomy" id="2801335"/>
    <lineage>
        <taxon>Bacteria</taxon>
        <taxon>Pseudomonadati</taxon>
        <taxon>Pseudomonadota</taxon>
        <taxon>Alphaproteobacteria</taxon>
        <taxon>Hyphomicrobiales</taxon>
        <taxon>Devosiaceae</taxon>
        <taxon>Devosia</taxon>
    </lineage>
</organism>
<dbReference type="Proteomes" id="UP000595460">
    <property type="component" value="Chromosome"/>
</dbReference>
<proteinExistence type="predicted"/>
<accession>A0ABX7BZ54</accession>
<dbReference type="SUPFAM" id="SSF53300">
    <property type="entry name" value="vWA-like"/>
    <property type="match status" value="1"/>
</dbReference>
<dbReference type="Pfam" id="PF12450">
    <property type="entry name" value="vWF_A"/>
    <property type="match status" value="1"/>
</dbReference>
<dbReference type="EMBL" id="CP068047">
    <property type="protein sequence ID" value="QQR37252.1"/>
    <property type="molecule type" value="Genomic_DNA"/>
</dbReference>